<evidence type="ECO:0000313" key="2">
    <source>
        <dbReference type="Proteomes" id="UP000252519"/>
    </source>
</evidence>
<proteinExistence type="predicted"/>
<dbReference type="Proteomes" id="UP000252519">
    <property type="component" value="Unassembled WGS sequence"/>
</dbReference>
<dbReference type="EMBL" id="JOJR01000178">
    <property type="protein sequence ID" value="RCN42827.1"/>
    <property type="molecule type" value="Genomic_DNA"/>
</dbReference>
<organism evidence="1 2">
    <name type="scientific">Ancylostoma caninum</name>
    <name type="common">Dog hookworm</name>
    <dbReference type="NCBI Taxonomy" id="29170"/>
    <lineage>
        <taxon>Eukaryota</taxon>
        <taxon>Metazoa</taxon>
        <taxon>Ecdysozoa</taxon>
        <taxon>Nematoda</taxon>
        <taxon>Chromadorea</taxon>
        <taxon>Rhabditida</taxon>
        <taxon>Rhabditina</taxon>
        <taxon>Rhabditomorpha</taxon>
        <taxon>Strongyloidea</taxon>
        <taxon>Ancylostomatidae</taxon>
        <taxon>Ancylostomatinae</taxon>
        <taxon>Ancylostoma</taxon>
    </lineage>
</organism>
<dbReference type="AlphaFoldDB" id="A0A368GJ02"/>
<accession>A0A368GJ02</accession>
<name>A0A368GJ02_ANCCA</name>
<sequence>MTSLQKQLNEEARKRIRVYASKFGSMKFPAPPGDWFIHASMYGPGDELPHAFIFRIYYWDSYRSNCSSCNLVTIYNHLRTNPPFSRMGLKFDSKKFLQNFITDIVNTAYDEENRHFVTARVRDQQNILIRLDHHIIIKTLCEPVRRAGDGAPSWPMTVPKDNRGELLKALRTTIWSGTARAFPRTPNDIKRTTGSQLMELFEFVVPLLLFENLSSSRKDVAVVMAFLFVLKTETAEELKQLLFWEKVRAEVLQLCGNVSLECSLTDRVDVNRSLNGVSYKISDVLRQISFFNGVLGRAVRALKNTGCTAFLSAISLAGFRYGTVYGQRGTTTQNYVISLFHQGRIAVGEVMVFGITDAGVLMAVHKLDAVSPFHEMIKWLRSNDKSGLLNTYRYIESKKRFWFTVKHLSEVIVTSANNIRGPGFNVQSPASANTYFFCKKQFPA</sequence>
<keyword evidence="2" id="KW-1185">Reference proteome</keyword>
<comment type="caution">
    <text evidence="1">The sequence shown here is derived from an EMBL/GenBank/DDBJ whole genome shotgun (WGS) entry which is preliminary data.</text>
</comment>
<gene>
    <name evidence="1" type="ORF">ANCCAN_11215</name>
</gene>
<evidence type="ECO:0000313" key="1">
    <source>
        <dbReference type="EMBL" id="RCN42827.1"/>
    </source>
</evidence>
<protein>
    <submittedName>
        <fullName evidence="1">Uncharacterized protein</fullName>
    </submittedName>
</protein>
<reference evidence="1 2" key="1">
    <citation type="submission" date="2014-10" db="EMBL/GenBank/DDBJ databases">
        <title>Draft genome of the hookworm Ancylostoma caninum.</title>
        <authorList>
            <person name="Mitreva M."/>
        </authorList>
    </citation>
    <scope>NUCLEOTIDE SEQUENCE [LARGE SCALE GENOMIC DNA]</scope>
    <source>
        <strain evidence="1 2">Baltimore</strain>
    </source>
</reference>